<dbReference type="EMBL" id="JALNTZ010000004">
    <property type="protein sequence ID" value="KAJ3656048.1"/>
    <property type="molecule type" value="Genomic_DNA"/>
</dbReference>
<sequence length="150" mass="16719">MDAVMEHGPGIKLPLYSNLLLHIRMFYFVQSIAVCAIVTTVKGWATDLQSTSCGPNPHDRAKEILAKALGKLTLPNTSEECSLRHPHVTPFQKSKSALVVKIKIVGLDHTKYRHWDHGRTPASRFNFFTIWTPRSGLLERLGKAATAPMS</sequence>
<keyword evidence="3" id="KW-1185">Reference proteome</keyword>
<name>A0AA38MHB1_9CUCU</name>
<evidence type="ECO:0000313" key="1">
    <source>
        <dbReference type="EMBL" id="KAJ3656011.1"/>
    </source>
</evidence>
<reference evidence="2" key="1">
    <citation type="journal article" date="2023" name="G3 (Bethesda)">
        <title>Whole genome assemblies of Zophobas morio and Tenebrio molitor.</title>
        <authorList>
            <person name="Kaur S."/>
            <person name="Stinson S.A."/>
            <person name="diCenzo G.C."/>
        </authorList>
    </citation>
    <scope>NUCLEOTIDE SEQUENCE</scope>
    <source>
        <strain evidence="2">QUZm001</strain>
    </source>
</reference>
<protein>
    <submittedName>
        <fullName evidence="2">Uncharacterized protein</fullName>
    </submittedName>
</protein>
<dbReference type="Proteomes" id="UP001168821">
    <property type="component" value="Unassembled WGS sequence"/>
</dbReference>
<evidence type="ECO:0000313" key="2">
    <source>
        <dbReference type="EMBL" id="KAJ3656048.1"/>
    </source>
</evidence>
<gene>
    <name evidence="1" type="ORF">Zmor_015116</name>
    <name evidence="2" type="ORF">Zmor_015151</name>
</gene>
<accession>A0AA38MHB1</accession>
<organism evidence="2 3">
    <name type="scientific">Zophobas morio</name>
    <dbReference type="NCBI Taxonomy" id="2755281"/>
    <lineage>
        <taxon>Eukaryota</taxon>
        <taxon>Metazoa</taxon>
        <taxon>Ecdysozoa</taxon>
        <taxon>Arthropoda</taxon>
        <taxon>Hexapoda</taxon>
        <taxon>Insecta</taxon>
        <taxon>Pterygota</taxon>
        <taxon>Neoptera</taxon>
        <taxon>Endopterygota</taxon>
        <taxon>Coleoptera</taxon>
        <taxon>Polyphaga</taxon>
        <taxon>Cucujiformia</taxon>
        <taxon>Tenebrionidae</taxon>
        <taxon>Zophobas</taxon>
    </lineage>
</organism>
<evidence type="ECO:0000313" key="3">
    <source>
        <dbReference type="Proteomes" id="UP001168821"/>
    </source>
</evidence>
<dbReference type="EMBL" id="JALNTZ010000004">
    <property type="protein sequence ID" value="KAJ3656011.1"/>
    <property type="molecule type" value="Genomic_DNA"/>
</dbReference>
<proteinExistence type="predicted"/>
<dbReference type="AlphaFoldDB" id="A0AA38MHB1"/>
<comment type="caution">
    <text evidence="2">The sequence shown here is derived from an EMBL/GenBank/DDBJ whole genome shotgun (WGS) entry which is preliminary data.</text>
</comment>